<sequence length="299" mass="35170">MEQPLVSILCGCYNQSKFIPESLDSIKNQTFRNYEVIIWDDASGDNSVEIIEKWISENPEQPVTFIKHQINVGICKSLNECFVLSKGKYIQMLALDDILLPHKLERHVEILEHSKPTDALVFSDAYVIDDEGNCYQNRFIARYKNYLSLESGNYWNDLIQGNFIPAMSVLLKREVLTEVGVWDENLPYEDYDMWLRISSKYNFIFDDVISVCYRLHSANTHLIKGIDGEIWFDMFVKHIDDATVKKNVHNYIITKYLKNEYPKNTQKYYNRYPAKSVLDKIIFYRLPTLVYRIINKISN</sequence>
<evidence type="ECO:0000313" key="3">
    <source>
        <dbReference type="Proteomes" id="UP000270224"/>
    </source>
</evidence>
<dbReference type="AlphaFoldDB" id="A0A3N0WVX5"/>
<dbReference type="PANTHER" id="PTHR43685">
    <property type="entry name" value="GLYCOSYLTRANSFERASE"/>
    <property type="match status" value="1"/>
</dbReference>
<name>A0A3N0WVX5_9FLAO</name>
<dbReference type="OrthoDB" id="396512at2"/>
<dbReference type="InterPro" id="IPR050834">
    <property type="entry name" value="Glycosyltransf_2"/>
</dbReference>
<dbReference type="InterPro" id="IPR001173">
    <property type="entry name" value="Glyco_trans_2-like"/>
</dbReference>
<evidence type="ECO:0000259" key="1">
    <source>
        <dbReference type="Pfam" id="PF00535"/>
    </source>
</evidence>
<protein>
    <submittedName>
        <fullName evidence="2">Glycosyltransferase</fullName>
    </submittedName>
</protein>
<dbReference type="InterPro" id="IPR029044">
    <property type="entry name" value="Nucleotide-diphossugar_trans"/>
</dbReference>
<dbReference type="PANTHER" id="PTHR43685:SF11">
    <property type="entry name" value="GLYCOSYLTRANSFERASE TAGX-RELATED"/>
    <property type="match status" value="1"/>
</dbReference>
<reference evidence="3" key="1">
    <citation type="submission" date="2018-11" db="EMBL/GenBank/DDBJ databases">
        <title>Proposal to divide the Flavobacteriaceae and reorganize its genera based on Amino Acid Identity values calculated from whole genome sequences.</title>
        <authorList>
            <person name="Nicholson A.C."/>
            <person name="Gulvik C.A."/>
            <person name="Whitney A.M."/>
            <person name="Humrighouse B.W."/>
            <person name="Bell M."/>
            <person name="Holmes B."/>
            <person name="Steigerwalt A."/>
            <person name="Villarma A."/>
            <person name="Sheth M."/>
            <person name="Batra D."/>
            <person name="Pryor J."/>
            <person name="Bernardet J.-F."/>
            <person name="Hugo C."/>
            <person name="Kampfer P."/>
            <person name="Newman J."/>
            <person name="Mcquiston J.R."/>
        </authorList>
    </citation>
    <scope>NUCLEOTIDE SEQUENCE [LARGE SCALE GENOMIC DNA]</scope>
    <source>
        <strain evidence="3">H3056</strain>
    </source>
</reference>
<comment type="caution">
    <text evidence="2">The sequence shown here is derived from an EMBL/GenBank/DDBJ whole genome shotgun (WGS) entry which is preliminary data.</text>
</comment>
<reference evidence="3" key="2">
    <citation type="submission" date="2018-11" db="EMBL/GenBank/DDBJ databases">
        <title>Proposal to divide the Flavobacteriaceae and reorganize its genera based on Amino Acid Identity values calculated from whole genome sequences.</title>
        <authorList>
            <person name="Nicholson A.C."/>
            <person name="Gulvik C.A."/>
            <person name="Whitney A.M."/>
            <person name="Humrighouse B.W."/>
            <person name="Bell M."/>
            <person name="Holmens B."/>
            <person name="Steigerwalt A."/>
            <person name="Villarma A."/>
            <person name="Sheth M."/>
            <person name="Batra D."/>
            <person name="Pryor J."/>
            <person name="Bernardet J.-F."/>
            <person name="Hugo C."/>
            <person name="Kampfer P."/>
            <person name="Newman J."/>
            <person name="Mcquiston J.R."/>
        </authorList>
    </citation>
    <scope>NUCLEOTIDE SEQUENCE [LARGE SCALE GENOMIC DNA]</scope>
    <source>
        <strain evidence="3">H3056</strain>
    </source>
</reference>
<proteinExistence type="predicted"/>
<evidence type="ECO:0000313" key="2">
    <source>
        <dbReference type="EMBL" id="ROI09236.1"/>
    </source>
</evidence>
<gene>
    <name evidence="2" type="ORF">EGI11_07430</name>
</gene>
<dbReference type="EMBL" id="RJUG01000003">
    <property type="protein sequence ID" value="ROI09236.1"/>
    <property type="molecule type" value="Genomic_DNA"/>
</dbReference>
<feature type="domain" description="Glycosyltransferase 2-like" evidence="1">
    <location>
        <begin position="8"/>
        <end position="145"/>
    </location>
</feature>
<dbReference type="RefSeq" id="WP_123265817.1">
    <property type="nucleotide sequence ID" value="NZ_RJUG01000003.1"/>
</dbReference>
<dbReference type="GO" id="GO:0016740">
    <property type="term" value="F:transferase activity"/>
    <property type="evidence" value="ECO:0007669"/>
    <property type="project" value="UniProtKB-KW"/>
</dbReference>
<dbReference type="Gene3D" id="3.90.550.10">
    <property type="entry name" value="Spore Coat Polysaccharide Biosynthesis Protein SpsA, Chain A"/>
    <property type="match status" value="1"/>
</dbReference>
<accession>A0A3N0WVX5</accession>
<organism evidence="2 3">
    <name type="scientific">Kaistella daneshvariae</name>
    <dbReference type="NCBI Taxonomy" id="2487074"/>
    <lineage>
        <taxon>Bacteria</taxon>
        <taxon>Pseudomonadati</taxon>
        <taxon>Bacteroidota</taxon>
        <taxon>Flavobacteriia</taxon>
        <taxon>Flavobacteriales</taxon>
        <taxon>Weeksellaceae</taxon>
        <taxon>Chryseobacterium group</taxon>
        <taxon>Kaistella</taxon>
    </lineage>
</organism>
<dbReference type="Pfam" id="PF00535">
    <property type="entry name" value="Glycos_transf_2"/>
    <property type="match status" value="1"/>
</dbReference>
<keyword evidence="2" id="KW-0808">Transferase</keyword>
<dbReference type="Proteomes" id="UP000270224">
    <property type="component" value="Unassembled WGS sequence"/>
</dbReference>
<dbReference type="SUPFAM" id="SSF53448">
    <property type="entry name" value="Nucleotide-diphospho-sugar transferases"/>
    <property type="match status" value="1"/>
</dbReference>